<dbReference type="InterPro" id="IPR018247">
    <property type="entry name" value="EF_Hand_1_Ca_BS"/>
</dbReference>
<dbReference type="EMBL" id="QGNW01000088">
    <property type="protein sequence ID" value="RVW99344.1"/>
    <property type="molecule type" value="Genomic_DNA"/>
</dbReference>
<dbReference type="OrthoDB" id="10251242at2759"/>
<evidence type="ECO:0000256" key="3">
    <source>
        <dbReference type="ARBA" id="ARBA00022691"/>
    </source>
</evidence>
<evidence type="ECO:0000256" key="5">
    <source>
        <dbReference type="ARBA" id="ARBA00023453"/>
    </source>
</evidence>
<dbReference type="Proteomes" id="UP000288805">
    <property type="component" value="Unassembled WGS sequence"/>
</dbReference>
<dbReference type="GO" id="GO:0046872">
    <property type="term" value="F:metal ion binding"/>
    <property type="evidence" value="ECO:0007669"/>
    <property type="project" value="UniProtKB-KW"/>
</dbReference>
<dbReference type="InterPro" id="IPR002935">
    <property type="entry name" value="SAM_O-MeTrfase"/>
</dbReference>
<evidence type="ECO:0000256" key="1">
    <source>
        <dbReference type="ARBA" id="ARBA00022603"/>
    </source>
</evidence>
<dbReference type="GO" id="GO:0008171">
    <property type="term" value="F:O-methyltransferase activity"/>
    <property type="evidence" value="ECO:0007669"/>
    <property type="project" value="InterPro"/>
</dbReference>
<evidence type="ECO:0000313" key="6">
    <source>
        <dbReference type="EMBL" id="RVW99344.1"/>
    </source>
</evidence>
<gene>
    <name evidence="6" type="primary">FAOMT_6</name>
    <name evidence="6" type="ORF">CK203_030657</name>
</gene>
<dbReference type="GO" id="GO:0032259">
    <property type="term" value="P:methylation"/>
    <property type="evidence" value="ECO:0007669"/>
    <property type="project" value="UniProtKB-KW"/>
</dbReference>
<keyword evidence="1 6" id="KW-0489">Methyltransferase</keyword>
<reference evidence="6 7" key="1">
    <citation type="journal article" date="2018" name="PLoS Genet.">
        <title>Population sequencing reveals clonal diversity and ancestral inbreeding in the grapevine cultivar Chardonnay.</title>
        <authorList>
            <person name="Roach M.J."/>
            <person name="Johnson D.L."/>
            <person name="Bohlmann J."/>
            <person name="van Vuuren H.J."/>
            <person name="Jones S.J."/>
            <person name="Pretorius I.S."/>
            <person name="Schmidt S.A."/>
            <person name="Borneman A.R."/>
        </authorList>
    </citation>
    <scope>NUCLEOTIDE SEQUENCE [LARGE SCALE GENOMIC DNA]</scope>
    <source>
        <strain evidence="7">cv. Chardonnay</strain>
        <tissue evidence="6">Leaf</tissue>
    </source>
</reference>
<organism evidence="6 7">
    <name type="scientific">Vitis vinifera</name>
    <name type="common">Grape</name>
    <dbReference type="NCBI Taxonomy" id="29760"/>
    <lineage>
        <taxon>Eukaryota</taxon>
        <taxon>Viridiplantae</taxon>
        <taxon>Streptophyta</taxon>
        <taxon>Embryophyta</taxon>
        <taxon>Tracheophyta</taxon>
        <taxon>Spermatophyta</taxon>
        <taxon>Magnoliopsida</taxon>
        <taxon>eudicotyledons</taxon>
        <taxon>Gunneridae</taxon>
        <taxon>Pentapetalae</taxon>
        <taxon>rosids</taxon>
        <taxon>Vitales</taxon>
        <taxon>Vitaceae</taxon>
        <taxon>Viteae</taxon>
        <taxon>Vitis</taxon>
    </lineage>
</organism>
<evidence type="ECO:0000256" key="4">
    <source>
        <dbReference type="ARBA" id="ARBA00022723"/>
    </source>
</evidence>
<evidence type="ECO:0000256" key="2">
    <source>
        <dbReference type="ARBA" id="ARBA00022679"/>
    </source>
</evidence>
<dbReference type="FunFam" id="3.40.50.150:FF:000147">
    <property type="entry name" value="Caffeoyl-CoA O-methyltransferase 1"/>
    <property type="match status" value="1"/>
</dbReference>
<dbReference type="PANTHER" id="PTHR10509:SF34">
    <property type="entry name" value="TAPETUM-SPECIFIC METHYLTRANSFERASE 1"/>
    <property type="match status" value="1"/>
</dbReference>
<dbReference type="PROSITE" id="PS51682">
    <property type="entry name" value="SAM_OMT_I"/>
    <property type="match status" value="1"/>
</dbReference>
<dbReference type="PANTHER" id="PTHR10509">
    <property type="entry name" value="O-METHYLTRANSFERASE-RELATED"/>
    <property type="match status" value="1"/>
</dbReference>
<keyword evidence="3" id="KW-0949">S-adenosyl-L-methionine</keyword>
<dbReference type="Gene3D" id="3.40.50.150">
    <property type="entry name" value="Vaccinia Virus protein VP39"/>
    <property type="match status" value="1"/>
</dbReference>
<dbReference type="InterPro" id="IPR029063">
    <property type="entry name" value="SAM-dependent_MTases_sf"/>
</dbReference>
<dbReference type="InterPro" id="IPR050362">
    <property type="entry name" value="Cation-dep_OMT"/>
</dbReference>
<comment type="similarity">
    <text evidence="5">Belongs to the class I-like SAM-binding methyltransferase superfamily. Cation-dependent O-methyltransferase family.</text>
</comment>
<dbReference type="AlphaFoldDB" id="A0A438IRK8"/>
<dbReference type="PROSITE" id="PS00018">
    <property type="entry name" value="EF_HAND_1"/>
    <property type="match status" value="1"/>
</dbReference>
<accession>A0A438IRK8</accession>
<comment type="caution">
    <text evidence="6">The sequence shown here is derived from an EMBL/GenBank/DDBJ whole genome shotgun (WGS) entry which is preliminary data.</text>
</comment>
<proteinExistence type="inferred from homology"/>
<protein>
    <submittedName>
        <fullName evidence="6">Flavonoid 3',5'-methyltransferase</fullName>
    </submittedName>
</protein>
<sequence>MFLTVLHELESYAMNCSVFLSGLMAYCFGNNDTLASPLKSTHAHLSLLISSATHGIPVFWCLDASTHVLPHPPPQTAYPPTVGDCTDGGSEEVGGCNGNRCKEIEDCPNDGFKEIWGYTDGRSEEIGLIQSSTMSSSSHKGILKTEALTKYILETSAYPREHEQLKGLREATVEKHKYWSLMNVPVDEGLFISMLLKIMNAKKTIELGVFTGYSLLATALALPQDGKAKLSRKENNKEAYQTGVPFIKKAGVEHKINFIQSDAMTVLNDLIADGNEEGTLDFAFVDADKENYLNYHELLLKLVRVGGIIAYDNTLWFGSVARSEEEEMMDFERAGRVHLMKLNKFLASDPRVELSHLSIGDGVALCRRLY</sequence>
<evidence type="ECO:0000313" key="7">
    <source>
        <dbReference type="Proteomes" id="UP000288805"/>
    </source>
</evidence>
<keyword evidence="4" id="KW-0479">Metal-binding</keyword>
<keyword evidence="2 6" id="KW-0808">Transferase</keyword>
<dbReference type="Pfam" id="PF01596">
    <property type="entry name" value="Methyltransf_3"/>
    <property type="match status" value="1"/>
</dbReference>
<name>A0A438IRK8_VITVI</name>
<dbReference type="SUPFAM" id="SSF53335">
    <property type="entry name" value="S-adenosyl-L-methionine-dependent methyltransferases"/>
    <property type="match status" value="1"/>
</dbReference>